<dbReference type="eggNOG" id="KOG2193">
    <property type="taxonomic scope" value="Eukaryota"/>
</dbReference>
<feature type="compositionally biased region" description="Basic and acidic residues" evidence="3">
    <location>
        <begin position="817"/>
        <end position="829"/>
    </location>
</feature>
<organism evidence="6">
    <name type="scientific">Caenorhabditis remanei</name>
    <name type="common">Caenorhabditis vulgaris</name>
    <dbReference type="NCBI Taxonomy" id="31234"/>
    <lineage>
        <taxon>Eukaryota</taxon>
        <taxon>Metazoa</taxon>
        <taxon>Ecdysozoa</taxon>
        <taxon>Nematoda</taxon>
        <taxon>Chromadorea</taxon>
        <taxon>Rhabditida</taxon>
        <taxon>Rhabditina</taxon>
        <taxon>Rhabditomorpha</taxon>
        <taxon>Rhabditoidea</taxon>
        <taxon>Rhabditidae</taxon>
        <taxon>Peloderinae</taxon>
        <taxon>Caenorhabditis</taxon>
    </lineage>
</organism>
<dbReference type="PROSITE" id="PS50084">
    <property type="entry name" value="KH_TYPE_1"/>
    <property type="match status" value="4"/>
</dbReference>
<dbReference type="InterPro" id="IPR004087">
    <property type="entry name" value="KH_dom"/>
</dbReference>
<keyword evidence="2" id="KW-0694">RNA-binding</keyword>
<proteinExistence type="predicted"/>
<feature type="domain" description="K Homology" evidence="4">
    <location>
        <begin position="710"/>
        <end position="776"/>
    </location>
</feature>
<dbReference type="CDD" id="cd02393">
    <property type="entry name" value="KH-I_PNPase"/>
    <property type="match status" value="1"/>
</dbReference>
<evidence type="ECO:0000259" key="4">
    <source>
        <dbReference type="SMART" id="SM00322"/>
    </source>
</evidence>
<feature type="compositionally biased region" description="Low complexity" evidence="3">
    <location>
        <begin position="139"/>
        <end position="197"/>
    </location>
</feature>
<feature type="domain" description="K Homology" evidence="4">
    <location>
        <begin position="314"/>
        <end position="390"/>
    </location>
</feature>
<evidence type="ECO:0000313" key="6">
    <source>
        <dbReference type="Proteomes" id="UP000008281"/>
    </source>
</evidence>
<feature type="compositionally biased region" description="Basic and acidic residues" evidence="3">
    <location>
        <begin position="798"/>
        <end position="809"/>
    </location>
</feature>
<accession>E3MCX9</accession>
<dbReference type="SUPFAM" id="SSF54791">
    <property type="entry name" value="Eukaryotic type KH-domain (KH-domain type I)"/>
    <property type="match status" value="4"/>
</dbReference>
<dbReference type="Proteomes" id="UP000008281">
    <property type="component" value="Unassembled WGS sequence"/>
</dbReference>
<dbReference type="InParanoid" id="E3MCX9"/>
<dbReference type="AlphaFoldDB" id="E3MCX9"/>
<feature type="compositionally biased region" description="Gly residues" evidence="3">
    <location>
        <begin position="1"/>
        <end position="13"/>
    </location>
</feature>
<keyword evidence="6" id="KW-1185">Reference proteome</keyword>
<name>E3MCX9_CAERE</name>
<keyword evidence="1" id="KW-0677">Repeat</keyword>
<evidence type="ECO:0000313" key="5">
    <source>
        <dbReference type="EMBL" id="EFO98562.1"/>
    </source>
</evidence>
<sequence>MDYFNAGGGGSTGNGNTDPYAVIPQQFGNGGQQPQQQTVYSDYQHEGVAEYDAYQQQQQQQPQYRAAQTSQQSPSVYFQNQMNAAPGSYFPIHSASEHDFLGPQQPPTGAAASSGSTAAPYQARSGSNKEFMIQHQQRRGNQSGQQQNQQSQQNSQQQQNQTGRQQNQQQMQQQTNQSSHYMHQQLQAAAQQQQAQQMHQRLHGVPINPQQFMVPPPSMMQPQQMHQQQQVHQMQQMQLQQQQQMVQHQSQQVNNILVQSEQIKTFKGYHPHQQNQPHAGGHQHHNQNQNQHNLNHPGQHSIPQNAMLPRVVIRDWPIRCVVEGKYQSVIIGLHGSTIREIAQFTRCRVEFINLSKKERSVLGHNERILTIHGHADQASKAISRVLEVIQSEALKDDVNVGADIVLRLRAHNQLCGRLIGKAGSSIKEIMQKTGTNITVTKFIEPPGGLSSVRPEEMLLILERTIMVRGPSIEAVVQAESLISAKLKKCYESDAQNRASPVMPIMMPQMPQQGVSPSSAVQGPHIIPTPVGLVQVQHFPRSQHHLQGNANNSFLQPGVIQIAPGISNLRQVRMWVPDSMIGALIGAKGKNIKMIIRETGAAVKIEGPEEKAQREAEEEEESKKRSVETESDERDGAASGDQPQEFLEDNGTVTSSDAIEGKPKPVSERMVTISGDDFQLLKAQSYVFSKIAETSAALPATSDNMERGHLLKIRTEVSVPTRIIGRIIGKGGQNVRELQRITGAVVKIPEEERNGGEVHKHEDGIEEEVTMIRTFGNMYSTHNVQFRLAHLVGEYYRSGEHRQRQSDRKTARPQSAAQEKEGTGLDKMDLLGKVPPLSNNSNRASPKSGSSTKSKSP</sequence>
<feature type="compositionally biased region" description="Basic and acidic residues" evidence="3">
    <location>
        <begin position="605"/>
        <end position="627"/>
    </location>
</feature>
<dbReference type="GO" id="GO:0003723">
    <property type="term" value="F:RNA binding"/>
    <property type="evidence" value="ECO:0007669"/>
    <property type="project" value="UniProtKB-UniRule"/>
</dbReference>
<feature type="region of interest" description="Disordered" evidence="3">
    <location>
        <begin position="798"/>
        <end position="856"/>
    </location>
</feature>
<protein>
    <recommendedName>
        <fullName evidence="4">K Homology domain-containing protein</fullName>
    </recommendedName>
</protein>
<dbReference type="HOGENOM" id="CLU_379586_0_0_1"/>
<feature type="region of interest" description="Disordered" evidence="3">
    <location>
        <begin position="1"/>
        <end position="40"/>
    </location>
</feature>
<dbReference type="PANTHER" id="PTHR10288">
    <property type="entry name" value="KH DOMAIN CONTAINING RNA BINDING PROTEIN"/>
    <property type="match status" value="1"/>
</dbReference>
<feature type="region of interest" description="Disordered" evidence="3">
    <location>
        <begin position="88"/>
        <end position="200"/>
    </location>
</feature>
<dbReference type="InterPro" id="IPR036612">
    <property type="entry name" value="KH_dom_type_1_sf"/>
</dbReference>
<dbReference type="Gene3D" id="3.30.1370.10">
    <property type="entry name" value="K Homology domain, type 1"/>
    <property type="match status" value="2"/>
</dbReference>
<feature type="compositionally biased region" description="Low complexity" evidence="3">
    <location>
        <begin position="271"/>
        <end position="300"/>
    </location>
</feature>
<gene>
    <name evidence="5" type="ORF">CRE_20357</name>
</gene>
<evidence type="ECO:0000256" key="3">
    <source>
        <dbReference type="SAM" id="MobiDB-lite"/>
    </source>
</evidence>
<dbReference type="OMA" id="IRCVVEG"/>
<feature type="compositionally biased region" description="Low complexity" evidence="3">
    <location>
        <begin position="107"/>
        <end position="120"/>
    </location>
</feature>
<feature type="compositionally biased region" description="Low complexity" evidence="3">
    <location>
        <begin position="844"/>
        <end position="856"/>
    </location>
</feature>
<feature type="domain" description="K Homology" evidence="4">
    <location>
        <begin position="567"/>
        <end position="691"/>
    </location>
</feature>
<dbReference type="OrthoDB" id="752362at2759"/>
<evidence type="ECO:0000256" key="2">
    <source>
        <dbReference type="PROSITE-ProRule" id="PRU00117"/>
    </source>
</evidence>
<dbReference type="FunCoup" id="E3MCX9">
    <property type="interactions" value="1659"/>
</dbReference>
<dbReference type="Pfam" id="PF00013">
    <property type="entry name" value="KH_1"/>
    <property type="match status" value="4"/>
</dbReference>
<feature type="region of interest" description="Disordered" evidence="3">
    <location>
        <begin position="605"/>
        <end position="665"/>
    </location>
</feature>
<dbReference type="InterPro" id="IPR004088">
    <property type="entry name" value="KH_dom_type_1"/>
</dbReference>
<feature type="region of interest" description="Disordered" evidence="3">
    <location>
        <begin position="270"/>
        <end position="302"/>
    </location>
</feature>
<reference evidence="5" key="1">
    <citation type="submission" date="2007-07" db="EMBL/GenBank/DDBJ databases">
        <title>PCAP assembly of the Caenorhabditis remanei genome.</title>
        <authorList>
            <consortium name="The Caenorhabditis remanei Sequencing Consortium"/>
            <person name="Wilson R.K."/>
        </authorList>
    </citation>
    <scope>NUCLEOTIDE SEQUENCE [LARGE SCALE GENOMIC DNA]</scope>
    <source>
        <strain evidence="5">PB4641</strain>
    </source>
</reference>
<dbReference type="CDD" id="cd22401">
    <property type="entry name" value="KH-I_IGF2BP_rpt2"/>
    <property type="match status" value="1"/>
</dbReference>
<feature type="domain" description="K Homology" evidence="4">
    <location>
        <begin position="402"/>
        <end position="487"/>
    </location>
</feature>
<dbReference type="STRING" id="31234.E3MCX9"/>
<dbReference type="Gene3D" id="3.30.310.210">
    <property type="match status" value="1"/>
</dbReference>
<evidence type="ECO:0000256" key="1">
    <source>
        <dbReference type="ARBA" id="ARBA00022737"/>
    </source>
</evidence>
<dbReference type="EMBL" id="DS268435">
    <property type="protein sequence ID" value="EFO98562.1"/>
    <property type="molecule type" value="Genomic_DNA"/>
</dbReference>
<dbReference type="SMART" id="SM00322">
    <property type="entry name" value="KH"/>
    <property type="match status" value="4"/>
</dbReference>